<evidence type="ECO:0000313" key="4">
    <source>
        <dbReference type="Proteomes" id="UP001363622"/>
    </source>
</evidence>
<gene>
    <name evidence="3" type="ORF">IWZ03DRAFT_364074</name>
</gene>
<sequence>MEPGEPRAKRSASWPLGSSTDDELLQQMPAVTRSQTAAARRAMSTFATARESLAATAHQRRYPSGTERHVAFRRRLRRLSFVPSEEEFKESGSKALGRESSSFSSSDCSPEAADHDHDLDPDEQAVKNTPPSTPWFLRTPIYISCFFILGFLVGSYLLLPENLGGPAAATTTMESSPKPRFSYGPSDFRVLDPIATRAFGVSSLLPGPNGSTAAAETCLDTVCDAYGDMVQTWQPEASRFRPWVGYGVCKGMCQVIDAKIGNALLKCLNDEMKDERRRNGNGLLDKRVCLDREEKKKKSD</sequence>
<feature type="region of interest" description="Disordered" evidence="1">
    <location>
        <begin position="1"/>
        <end position="26"/>
    </location>
</feature>
<keyword evidence="2" id="KW-0472">Membrane</keyword>
<feature type="region of interest" description="Disordered" evidence="1">
    <location>
        <begin position="88"/>
        <end position="130"/>
    </location>
</feature>
<proteinExistence type="predicted"/>
<protein>
    <recommendedName>
        <fullName evidence="5">Transmembrane protein</fullName>
    </recommendedName>
</protein>
<evidence type="ECO:0000256" key="2">
    <source>
        <dbReference type="SAM" id="Phobius"/>
    </source>
</evidence>
<evidence type="ECO:0000313" key="3">
    <source>
        <dbReference type="EMBL" id="KAK7508888.1"/>
    </source>
</evidence>
<evidence type="ECO:0000256" key="1">
    <source>
        <dbReference type="SAM" id="MobiDB-lite"/>
    </source>
</evidence>
<accession>A0ABR1KAX1</accession>
<dbReference type="Proteomes" id="UP001363622">
    <property type="component" value="Unassembled WGS sequence"/>
</dbReference>
<comment type="caution">
    <text evidence="3">The sequence shown here is derived from an EMBL/GenBank/DDBJ whole genome shotgun (WGS) entry which is preliminary data.</text>
</comment>
<name>A0ABR1KAX1_9PEZI</name>
<keyword evidence="2" id="KW-1133">Transmembrane helix</keyword>
<keyword evidence="4" id="KW-1185">Reference proteome</keyword>
<reference evidence="3 4" key="1">
    <citation type="submission" date="2024-04" db="EMBL/GenBank/DDBJ databases">
        <title>Phyllosticta paracitricarpa is synonymous to the EU quarantine fungus P. citricarpa based on phylogenomic analyses.</title>
        <authorList>
            <consortium name="Lawrence Berkeley National Laboratory"/>
            <person name="Van Ingen-Buijs V.A."/>
            <person name="Van Westerhoven A.C."/>
            <person name="Haridas S."/>
            <person name="Skiadas P."/>
            <person name="Martin F."/>
            <person name="Groenewald J.Z."/>
            <person name="Crous P.W."/>
            <person name="Seidl M.F."/>
        </authorList>
    </citation>
    <scope>NUCLEOTIDE SEQUENCE [LARGE SCALE GENOMIC DNA]</scope>
    <source>
        <strain evidence="3 4">CBS 123371</strain>
    </source>
</reference>
<organism evidence="3 4">
    <name type="scientific">Phyllosticta citriasiana</name>
    <dbReference type="NCBI Taxonomy" id="595635"/>
    <lineage>
        <taxon>Eukaryota</taxon>
        <taxon>Fungi</taxon>
        <taxon>Dikarya</taxon>
        <taxon>Ascomycota</taxon>
        <taxon>Pezizomycotina</taxon>
        <taxon>Dothideomycetes</taxon>
        <taxon>Dothideomycetes incertae sedis</taxon>
        <taxon>Botryosphaeriales</taxon>
        <taxon>Phyllostictaceae</taxon>
        <taxon>Phyllosticta</taxon>
    </lineage>
</organism>
<dbReference type="EMBL" id="JBBPHU010000023">
    <property type="protein sequence ID" value="KAK7508888.1"/>
    <property type="molecule type" value="Genomic_DNA"/>
</dbReference>
<evidence type="ECO:0008006" key="5">
    <source>
        <dbReference type="Google" id="ProtNLM"/>
    </source>
</evidence>
<feature type="compositionally biased region" description="Low complexity" evidence="1">
    <location>
        <begin position="100"/>
        <end position="109"/>
    </location>
</feature>
<keyword evidence="2" id="KW-0812">Transmembrane</keyword>
<feature type="transmembrane region" description="Helical" evidence="2">
    <location>
        <begin position="141"/>
        <end position="159"/>
    </location>
</feature>